<sequence length="138" mass="14789">MSWKELFRSRVPIQILSGGQVLTDKQIPVPITSASILKGNKPGEVITEVPFADKKRWHLVNIEWEESSTRSASKAAAGAMAGTVVAGPLGGIAGAAVGGKKKDISKAYIYLLGEDGIEHALHIRCDQKQYTQIASYIG</sequence>
<accession>A0A3D8WUC2</accession>
<evidence type="ECO:0000313" key="1">
    <source>
        <dbReference type="EMBL" id="RDZ07210.1"/>
    </source>
</evidence>
<dbReference type="RefSeq" id="WP_116078486.1">
    <property type="nucleotide sequence ID" value="NZ_CP187630.1"/>
</dbReference>
<name>A0A3D8WUC2_PRIMG</name>
<reference evidence="1 2" key="1">
    <citation type="journal article" date="2018" name="Appl. Environ. Microbiol.">
        <title>Antimicrobial susceptibility testing and tentative epidemiological cut-off values of five Bacillus species relevant for use as animal feed additives or for plant protection.</title>
        <authorList>
            <person name="Agerso Y."/>
            <person name="Stuer-Lauridsen B."/>
            <person name="Bjerre K."/>
            <person name="Jensen M.G."/>
            <person name="Johansen E."/>
            <person name="Bennedsen M."/>
            <person name="Brockmann E."/>
            <person name="Nielsen B."/>
        </authorList>
    </citation>
    <scope>NUCLEOTIDE SEQUENCE [LARGE SCALE GENOMIC DNA]</scope>
    <source>
        <strain evidence="1 2">CHCC20162</strain>
    </source>
</reference>
<dbReference type="Proteomes" id="UP000256519">
    <property type="component" value="Unassembled WGS sequence"/>
</dbReference>
<dbReference type="AlphaFoldDB" id="A0A3D8WUC2"/>
<proteinExistence type="predicted"/>
<comment type="caution">
    <text evidence="1">The sequence shown here is derived from an EMBL/GenBank/DDBJ whole genome shotgun (WGS) entry which is preliminary data.</text>
</comment>
<evidence type="ECO:0000313" key="2">
    <source>
        <dbReference type="Proteomes" id="UP000256519"/>
    </source>
</evidence>
<dbReference type="EMBL" id="PQWM01000054">
    <property type="protein sequence ID" value="RDZ07210.1"/>
    <property type="molecule type" value="Genomic_DNA"/>
</dbReference>
<gene>
    <name evidence="1" type="ORF">C3744_27795</name>
</gene>
<protein>
    <submittedName>
        <fullName evidence="1">Uncharacterized protein</fullName>
    </submittedName>
</protein>
<organism evidence="1 2">
    <name type="scientific">Priestia megaterium</name>
    <name type="common">Bacillus megaterium</name>
    <dbReference type="NCBI Taxonomy" id="1404"/>
    <lineage>
        <taxon>Bacteria</taxon>
        <taxon>Bacillati</taxon>
        <taxon>Bacillota</taxon>
        <taxon>Bacilli</taxon>
        <taxon>Bacillales</taxon>
        <taxon>Bacillaceae</taxon>
        <taxon>Priestia</taxon>
    </lineage>
</organism>